<dbReference type="EMBL" id="BPLQ01009439">
    <property type="protein sequence ID" value="GIY44010.1"/>
    <property type="molecule type" value="Genomic_DNA"/>
</dbReference>
<organism evidence="1 2">
    <name type="scientific">Caerostris darwini</name>
    <dbReference type="NCBI Taxonomy" id="1538125"/>
    <lineage>
        <taxon>Eukaryota</taxon>
        <taxon>Metazoa</taxon>
        <taxon>Ecdysozoa</taxon>
        <taxon>Arthropoda</taxon>
        <taxon>Chelicerata</taxon>
        <taxon>Arachnida</taxon>
        <taxon>Araneae</taxon>
        <taxon>Araneomorphae</taxon>
        <taxon>Entelegynae</taxon>
        <taxon>Araneoidea</taxon>
        <taxon>Araneidae</taxon>
        <taxon>Caerostris</taxon>
    </lineage>
</organism>
<comment type="caution">
    <text evidence="1">The sequence shown here is derived from an EMBL/GenBank/DDBJ whole genome shotgun (WGS) entry which is preliminary data.</text>
</comment>
<evidence type="ECO:0000313" key="1">
    <source>
        <dbReference type="EMBL" id="GIY44010.1"/>
    </source>
</evidence>
<proteinExistence type="predicted"/>
<keyword evidence="2" id="KW-1185">Reference proteome</keyword>
<reference evidence="1 2" key="1">
    <citation type="submission" date="2021-06" db="EMBL/GenBank/DDBJ databases">
        <title>Caerostris darwini draft genome.</title>
        <authorList>
            <person name="Kono N."/>
            <person name="Arakawa K."/>
        </authorList>
    </citation>
    <scope>NUCLEOTIDE SEQUENCE [LARGE SCALE GENOMIC DNA]</scope>
</reference>
<name>A0AAV4TCK3_9ARAC</name>
<evidence type="ECO:0000313" key="2">
    <source>
        <dbReference type="Proteomes" id="UP001054837"/>
    </source>
</evidence>
<sequence length="143" mass="16304">MDLAGTESTTENQLDKNKIMRRYYKEIVKQSTGADIIIAGYPDGLSTCRVSASKFPHFSTRNIFTEPRDYGYLEKILPQGYFAYAKVCAIISPSRLFLQLLSDNFYALEEFTAQLTSTYDYNFPPLDIEYVNEDTKYPTCGVA</sequence>
<dbReference type="Proteomes" id="UP001054837">
    <property type="component" value="Unassembled WGS sequence"/>
</dbReference>
<accession>A0AAV4TCK3</accession>
<gene>
    <name evidence="1" type="ORF">CDAR_514921</name>
</gene>
<protein>
    <submittedName>
        <fullName evidence="1">Uncharacterized protein</fullName>
    </submittedName>
</protein>
<dbReference type="AlphaFoldDB" id="A0AAV4TCK3"/>